<keyword evidence="2" id="KW-1185">Reference proteome</keyword>
<gene>
    <name evidence="1" type="ORF">EXIGLDRAFT_24275</name>
</gene>
<dbReference type="Proteomes" id="UP000077266">
    <property type="component" value="Unassembled WGS sequence"/>
</dbReference>
<protein>
    <submittedName>
        <fullName evidence="1">Uncharacterized protein</fullName>
    </submittedName>
</protein>
<name>A0A165R1T2_EXIGL</name>
<accession>A0A165R1T2</accession>
<evidence type="ECO:0000313" key="2">
    <source>
        <dbReference type="Proteomes" id="UP000077266"/>
    </source>
</evidence>
<evidence type="ECO:0000313" key="1">
    <source>
        <dbReference type="EMBL" id="KZW04377.1"/>
    </source>
</evidence>
<proteinExistence type="predicted"/>
<reference evidence="1 2" key="1">
    <citation type="journal article" date="2016" name="Mol. Biol. Evol.">
        <title>Comparative Genomics of Early-Diverging Mushroom-Forming Fungi Provides Insights into the Origins of Lignocellulose Decay Capabilities.</title>
        <authorList>
            <person name="Nagy L.G."/>
            <person name="Riley R."/>
            <person name="Tritt A."/>
            <person name="Adam C."/>
            <person name="Daum C."/>
            <person name="Floudas D."/>
            <person name="Sun H."/>
            <person name="Yadav J.S."/>
            <person name="Pangilinan J."/>
            <person name="Larsson K.H."/>
            <person name="Matsuura K."/>
            <person name="Barry K."/>
            <person name="Labutti K."/>
            <person name="Kuo R."/>
            <person name="Ohm R.A."/>
            <person name="Bhattacharya S.S."/>
            <person name="Shirouzu T."/>
            <person name="Yoshinaga Y."/>
            <person name="Martin F.M."/>
            <person name="Grigoriev I.V."/>
            <person name="Hibbett D.S."/>
        </authorList>
    </citation>
    <scope>NUCLEOTIDE SEQUENCE [LARGE SCALE GENOMIC DNA]</scope>
    <source>
        <strain evidence="1 2">HHB12029</strain>
    </source>
</reference>
<dbReference type="EMBL" id="KV425882">
    <property type="protein sequence ID" value="KZW04377.1"/>
    <property type="molecule type" value="Genomic_DNA"/>
</dbReference>
<organism evidence="1 2">
    <name type="scientific">Exidia glandulosa HHB12029</name>
    <dbReference type="NCBI Taxonomy" id="1314781"/>
    <lineage>
        <taxon>Eukaryota</taxon>
        <taxon>Fungi</taxon>
        <taxon>Dikarya</taxon>
        <taxon>Basidiomycota</taxon>
        <taxon>Agaricomycotina</taxon>
        <taxon>Agaricomycetes</taxon>
        <taxon>Auriculariales</taxon>
        <taxon>Exidiaceae</taxon>
        <taxon>Exidia</taxon>
    </lineage>
</organism>
<dbReference type="InParanoid" id="A0A165R1T2"/>
<sequence>MLQYDIHLHHMLPNNLLVGRRTRRRRPGIHIGVCITKHTLDHLLVFAPRELVFEDKRKSFELRVQLRHIILALPLGGGRLDQRRTKVDLPRDLRKHLAKTSQQSRRFGRHFQDSPNFQVLRAVRAIWPRRVPWELGYANLVFVLQAAPVLS</sequence>
<dbReference type="AlphaFoldDB" id="A0A165R1T2"/>